<dbReference type="PANTHER" id="PTHR34351:SF2">
    <property type="entry name" value="DUF58 DOMAIN-CONTAINING PROTEIN"/>
    <property type="match status" value="1"/>
</dbReference>
<dbReference type="EMBL" id="PDBW01000001">
    <property type="protein sequence ID" value="PFH02354.1"/>
    <property type="molecule type" value="Genomic_DNA"/>
</dbReference>
<protein>
    <submittedName>
        <fullName evidence="2">Uncharacterized protein DUF58</fullName>
    </submittedName>
</protein>
<feature type="transmembrane region" description="Helical" evidence="1">
    <location>
        <begin position="5"/>
        <end position="21"/>
    </location>
</feature>
<accession>A0AB36TEL1</accession>
<evidence type="ECO:0000313" key="3">
    <source>
        <dbReference type="Proteomes" id="UP000223596"/>
    </source>
</evidence>
<dbReference type="AlphaFoldDB" id="A0AB36TEL1"/>
<gene>
    <name evidence="2" type="ORF">M972_111124</name>
</gene>
<name>A0AB36TEL1_ACETH</name>
<evidence type="ECO:0000313" key="2">
    <source>
        <dbReference type="EMBL" id="PFH02354.1"/>
    </source>
</evidence>
<comment type="caution">
    <text evidence="2">The sequence shown here is derived from an EMBL/GenBank/DDBJ whole genome shotgun (WGS) entry which is preliminary data.</text>
</comment>
<organism evidence="2 3">
    <name type="scientific">Acetivibrio thermocellus AD2</name>
    <dbReference type="NCBI Taxonomy" id="1138384"/>
    <lineage>
        <taxon>Bacteria</taxon>
        <taxon>Bacillati</taxon>
        <taxon>Bacillota</taxon>
        <taxon>Clostridia</taxon>
        <taxon>Eubacteriales</taxon>
        <taxon>Oscillospiraceae</taxon>
        <taxon>Acetivibrio</taxon>
    </lineage>
</organism>
<reference evidence="2 3" key="1">
    <citation type="submission" date="2017-09" db="EMBL/GenBank/DDBJ databases">
        <title>Evaluation of Pacific Biosciences Sequencing Technology to Finishing C. thermocellum Genome Sequences.</title>
        <authorList>
            <person name="Brown S."/>
        </authorList>
    </citation>
    <scope>NUCLEOTIDE SEQUENCE [LARGE SCALE GENOMIC DNA]</scope>
    <source>
        <strain evidence="2 3">AD2</strain>
    </source>
</reference>
<keyword evidence="1" id="KW-0812">Transmembrane</keyword>
<feature type="transmembrane region" description="Helical" evidence="1">
    <location>
        <begin position="27"/>
        <end position="47"/>
    </location>
</feature>
<keyword evidence="1" id="KW-1133">Transmembrane helix</keyword>
<dbReference type="RefSeq" id="WP_003520397.1">
    <property type="nucleotide sequence ID" value="NZ_PDBW01000001.1"/>
</dbReference>
<dbReference type="Proteomes" id="UP000223596">
    <property type="component" value="Unassembled WGS sequence"/>
</dbReference>
<keyword evidence="1" id="KW-0472">Membrane</keyword>
<proteinExistence type="predicted"/>
<dbReference type="PANTHER" id="PTHR34351">
    <property type="entry name" value="SLR1927 PROTEIN-RELATED"/>
    <property type="match status" value="1"/>
</dbReference>
<evidence type="ECO:0000256" key="1">
    <source>
        <dbReference type="SAM" id="Phobius"/>
    </source>
</evidence>
<sequence length="422" mass="47968">MSYIVYLFMLVSMFLYTYIFGDETSMLMLYMLILSPVLSLLLSYASLKSLEFSIDEKVHASQVEKDGVVGVTVLLQNKSFVPIPIIDISFAVPQNLIPLDNPRPIVSLGPYKTQIIHLQYKAKYRGVAEIGVRDIKIRDFLGFFNFSLLKKQNKVESTREITVLNKISRLKMNSVLLLESILAANEETGAATNDFNFLSCLNGEPGYEFREYQPGDPLHKIHWKLSAKTDVFMVRKDEGRGIPRKKLVLDPVAVKGPKSKAGSVVEREDKILDALISVVDMLVRAGRDVEVWLLEHGEWMSHLVKDRDEIVEMQHRLASYKFLHSRDELENERLPVSTITLQDSSGRIFAGGDAMIFTASLDKELYEIIEGMQELKMTVDLVAIKNERDVEKSEGFEKREHKSTKMNLWTIGLTDDISEVLA</sequence>